<keyword evidence="5 13" id="KW-1003">Cell membrane</keyword>
<feature type="region of interest" description="Disordered" evidence="14">
    <location>
        <begin position="364"/>
        <end position="394"/>
    </location>
</feature>
<sequence length="394" mass="41953">MSESSSQDRQLPASQRKLDKAREDGQVARSRDLGHFVAVAVGGVVLVAVLPTIAAALKRFLMQALHFDRAAVHDPGFMADRLLDSTLALLAVVLPFGVAMAIAAIAAGLAIGGWTWTFKPMMPNLGTLNPLAGIGRLVSTKQMVDALKATVLTLIVGSIGGFYLKSHIDAFAGVLAMPLPAAIGSAADTLLGGMALPLIALGLFALADAPLQKWLHANKLKMSHQEVKQEHKELEGNAEVKSKVRARMREMSKKRMMAAVPQADLVVMNPTHYAVALKYEDGSMAAPKVVAKGADLLAMKIRDLAKASEVPVLQAPALARALYAHAELDKEIPAALFAAVAQVLAYVYQLRAALAGRVPMPGELPELEVPRELDPHASPKKGPPVDDPFHEADR</sequence>
<dbReference type="GO" id="GO:0005886">
    <property type="term" value="C:plasma membrane"/>
    <property type="evidence" value="ECO:0007669"/>
    <property type="project" value="UniProtKB-SubCell"/>
</dbReference>
<dbReference type="InterPro" id="IPR006135">
    <property type="entry name" value="T3SS_substrate_exporter"/>
</dbReference>
<dbReference type="GO" id="GO:0009306">
    <property type="term" value="P:protein secretion"/>
    <property type="evidence" value="ECO:0007669"/>
    <property type="project" value="InterPro"/>
</dbReference>
<dbReference type="FunFam" id="3.40.1690.10:FF:000001">
    <property type="entry name" value="Flagellar biosynthetic protein FlhB"/>
    <property type="match status" value="1"/>
</dbReference>
<keyword evidence="15" id="KW-0282">Flagellum</keyword>
<evidence type="ECO:0000256" key="1">
    <source>
        <dbReference type="ARBA" id="ARBA00004651"/>
    </source>
</evidence>
<dbReference type="SUPFAM" id="SSF160544">
    <property type="entry name" value="EscU C-terminal domain-like"/>
    <property type="match status" value="1"/>
</dbReference>
<name>A0A7Y6NMQ7_9BURK</name>
<keyword evidence="6 13" id="KW-0812">Transmembrane</keyword>
<keyword evidence="15" id="KW-0969">Cilium</keyword>
<feature type="region of interest" description="Disordered" evidence="14">
    <location>
        <begin position="1"/>
        <end position="24"/>
    </location>
</feature>
<protein>
    <recommendedName>
        <fullName evidence="3 13">Flagellar biosynthetic protein FlhB</fullName>
    </recommendedName>
</protein>
<keyword evidence="11 13" id="KW-1006">Bacterial flagellum protein export</keyword>
<dbReference type="PRINTS" id="PR00950">
    <property type="entry name" value="TYPE3IMSPROT"/>
</dbReference>
<feature type="transmembrane region" description="Helical" evidence="13">
    <location>
        <begin position="36"/>
        <end position="57"/>
    </location>
</feature>
<evidence type="ECO:0000256" key="3">
    <source>
        <dbReference type="ARBA" id="ARBA00021622"/>
    </source>
</evidence>
<feature type="transmembrane region" description="Helical" evidence="13">
    <location>
        <begin position="146"/>
        <end position="164"/>
    </location>
</feature>
<feature type="transmembrane region" description="Helical" evidence="13">
    <location>
        <begin position="193"/>
        <end position="211"/>
    </location>
</feature>
<comment type="subcellular location">
    <subcellularLocation>
        <location evidence="1">Cell membrane</location>
        <topology evidence="1">Multi-pass membrane protein</topology>
    </subcellularLocation>
</comment>
<dbReference type="InterPro" id="IPR006136">
    <property type="entry name" value="FlhB"/>
</dbReference>
<dbReference type="Pfam" id="PF01312">
    <property type="entry name" value="Bac_export_2"/>
    <property type="match status" value="1"/>
</dbReference>
<evidence type="ECO:0000256" key="14">
    <source>
        <dbReference type="SAM" id="MobiDB-lite"/>
    </source>
</evidence>
<accession>A0A7Y6NMQ7</accession>
<evidence type="ECO:0000256" key="5">
    <source>
        <dbReference type="ARBA" id="ARBA00022475"/>
    </source>
</evidence>
<dbReference type="GO" id="GO:0044780">
    <property type="term" value="P:bacterial-type flagellum assembly"/>
    <property type="evidence" value="ECO:0007669"/>
    <property type="project" value="InterPro"/>
</dbReference>
<dbReference type="PANTHER" id="PTHR30531:SF12">
    <property type="entry name" value="FLAGELLAR BIOSYNTHETIC PROTEIN FLHB"/>
    <property type="match status" value="1"/>
</dbReference>
<evidence type="ECO:0000256" key="4">
    <source>
        <dbReference type="ARBA" id="ARBA00022448"/>
    </source>
</evidence>
<evidence type="ECO:0000256" key="7">
    <source>
        <dbReference type="ARBA" id="ARBA00022795"/>
    </source>
</evidence>
<keyword evidence="15" id="KW-0966">Cell projection</keyword>
<dbReference type="NCBIfam" id="TIGR00328">
    <property type="entry name" value="flhB"/>
    <property type="match status" value="1"/>
</dbReference>
<keyword evidence="8 13" id="KW-0653">Protein transport</keyword>
<evidence type="ECO:0000256" key="11">
    <source>
        <dbReference type="ARBA" id="ARBA00023225"/>
    </source>
</evidence>
<dbReference type="AlphaFoldDB" id="A0A7Y6NMQ7"/>
<organism evidence="15 16">
    <name type="scientific">Piscinibacter koreensis</name>
    <dbReference type="NCBI Taxonomy" id="2742824"/>
    <lineage>
        <taxon>Bacteria</taxon>
        <taxon>Pseudomonadati</taxon>
        <taxon>Pseudomonadota</taxon>
        <taxon>Betaproteobacteria</taxon>
        <taxon>Burkholderiales</taxon>
        <taxon>Sphaerotilaceae</taxon>
        <taxon>Piscinibacter</taxon>
    </lineage>
</organism>
<evidence type="ECO:0000256" key="10">
    <source>
        <dbReference type="ARBA" id="ARBA00023136"/>
    </source>
</evidence>
<evidence type="ECO:0000313" key="16">
    <source>
        <dbReference type="Proteomes" id="UP000529637"/>
    </source>
</evidence>
<keyword evidence="10 13" id="KW-0472">Membrane</keyword>
<evidence type="ECO:0000256" key="12">
    <source>
        <dbReference type="ARBA" id="ARBA00025078"/>
    </source>
</evidence>
<evidence type="ECO:0000256" key="6">
    <source>
        <dbReference type="ARBA" id="ARBA00022692"/>
    </source>
</evidence>
<dbReference type="EMBL" id="JABWMJ010000003">
    <property type="protein sequence ID" value="NUZ05951.1"/>
    <property type="molecule type" value="Genomic_DNA"/>
</dbReference>
<dbReference type="RefSeq" id="WP_176068363.1">
    <property type="nucleotide sequence ID" value="NZ_JABWMJ010000003.1"/>
</dbReference>
<feature type="compositionally biased region" description="Basic and acidic residues" evidence="14">
    <location>
        <begin position="368"/>
        <end position="394"/>
    </location>
</feature>
<evidence type="ECO:0000313" key="15">
    <source>
        <dbReference type="EMBL" id="NUZ05951.1"/>
    </source>
</evidence>
<comment type="similarity">
    <text evidence="2 13">Belongs to the type III secretion exporter family.</text>
</comment>
<evidence type="ECO:0000256" key="2">
    <source>
        <dbReference type="ARBA" id="ARBA00010690"/>
    </source>
</evidence>
<dbReference type="Proteomes" id="UP000529637">
    <property type="component" value="Unassembled WGS sequence"/>
</dbReference>
<evidence type="ECO:0000256" key="8">
    <source>
        <dbReference type="ARBA" id="ARBA00022927"/>
    </source>
</evidence>
<keyword evidence="16" id="KW-1185">Reference proteome</keyword>
<feature type="transmembrane region" description="Helical" evidence="13">
    <location>
        <begin position="87"/>
        <end position="116"/>
    </location>
</feature>
<reference evidence="15 16" key="1">
    <citation type="submission" date="2020-06" db="EMBL/GenBank/DDBJ databases">
        <title>Schlegella sp. ID0723 isolated from air conditioner.</title>
        <authorList>
            <person name="Kim D.Y."/>
            <person name="Kim D.-U."/>
        </authorList>
    </citation>
    <scope>NUCLEOTIDE SEQUENCE [LARGE SCALE GENOMIC DNA]</scope>
    <source>
        <strain evidence="15 16">ID0723</strain>
    </source>
</reference>
<dbReference type="Gene3D" id="3.40.1690.10">
    <property type="entry name" value="secretion proteins EscU"/>
    <property type="match status" value="1"/>
</dbReference>
<gene>
    <name evidence="13 15" type="primary">flhB</name>
    <name evidence="15" type="ORF">HQN59_09255</name>
</gene>
<keyword evidence="4 13" id="KW-0813">Transport</keyword>
<feature type="compositionally biased region" description="Polar residues" evidence="14">
    <location>
        <begin position="1"/>
        <end position="13"/>
    </location>
</feature>
<evidence type="ECO:0000256" key="13">
    <source>
        <dbReference type="RuleBase" id="RU364091"/>
    </source>
</evidence>
<comment type="caution">
    <text evidence="15">The sequence shown here is derived from an EMBL/GenBank/DDBJ whole genome shotgun (WGS) entry which is preliminary data.</text>
</comment>
<dbReference type="PANTHER" id="PTHR30531">
    <property type="entry name" value="FLAGELLAR BIOSYNTHETIC PROTEIN FLHB"/>
    <property type="match status" value="1"/>
</dbReference>
<evidence type="ECO:0000256" key="9">
    <source>
        <dbReference type="ARBA" id="ARBA00022989"/>
    </source>
</evidence>
<dbReference type="InterPro" id="IPR029025">
    <property type="entry name" value="T3SS_substrate_exporter_C"/>
</dbReference>
<keyword evidence="7 13" id="KW-1005">Bacterial flagellum biogenesis</keyword>
<keyword evidence="9 13" id="KW-1133">Transmembrane helix</keyword>
<proteinExistence type="inferred from homology"/>
<comment type="function">
    <text evidence="12 13">Required for formation of the rod structure in the basal body of the flagellar apparatus. Together with FliI and FliH, may constitute the export apparatus of flagellin.</text>
</comment>